<dbReference type="InterPro" id="IPR024222">
    <property type="entry name" value="Ten1_fungal"/>
</dbReference>
<name>A0AAV9WUA9_9PEZI</name>
<comment type="caution">
    <text evidence="2">The sequence shown here is derived from an EMBL/GenBank/DDBJ whole genome shotgun (WGS) entry which is preliminary data.</text>
</comment>
<keyword evidence="3" id="KW-1185">Reference proteome</keyword>
<evidence type="ECO:0000256" key="1">
    <source>
        <dbReference type="SAM" id="MobiDB-lite"/>
    </source>
</evidence>
<feature type="compositionally biased region" description="Basic and acidic residues" evidence="1">
    <location>
        <begin position="77"/>
        <end position="102"/>
    </location>
</feature>
<dbReference type="GO" id="GO:0043047">
    <property type="term" value="F:single-stranded telomeric DNA binding"/>
    <property type="evidence" value="ECO:0007669"/>
    <property type="project" value="InterPro"/>
</dbReference>
<feature type="region of interest" description="Disordered" evidence="1">
    <location>
        <begin position="50"/>
        <end position="123"/>
    </location>
</feature>
<sequence length="242" mass="26443">MPNTPLPAPVHFIQNVHYLAVGSKVRVLGCIQDYDVASGTVVLHHRPTAISVPPPQILDRQNRQRKRRKIAVSPPRDSTRDNTKARPENKPRPAARDKDKIKVMGKGKGKAVVKSNDTAHRSTTNGITTAATTIAIPIPAQPRPNYTLHVKVDMMLHSPDGEKDVTASLPPIVEGRWVTVIGYKLPDGALEGIAMIEVDKGLDLEGYERAVAGMVAVREEVERKVFEGTAKGCAVKEGEWGY</sequence>
<evidence type="ECO:0000313" key="3">
    <source>
        <dbReference type="Proteomes" id="UP001365542"/>
    </source>
</evidence>
<dbReference type="Proteomes" id="UP001365542">
    <property type="component" value="Unassembled WGS sequence"/>
</dbReference>
<accession>A0AAV9WUA9</accession>
<protein>
    <submittedName>
        <fullName evidence="2">Uncharacterized protein</fullName>
    </submittedName>
</protein>
<dbReference type="InterPro" id="IPR012340">
    <property type="entry name" value="NA-bd_OB-fold"/>
</dbReference>
<dbReference type="GO" id="GO:1990879">
    <property type="term" value="C:CST complex"/>
    <property type="evidence" value="ECO:0007669"/>
    <property type="project" value="InterPro"/>
</dbReference>
<dbReference type="Pfam" id="PF12658">
    <property type="entry name" value="Ten1"/>
    <property type="match status" value="1"/>
</dbReference>
<gene>
    <name evidence="2" type="ORF">TWF694_004986</name>
</gene>
<evidence type="ECO:0000313" key="2">
    <source>
        <dbReference type="EMBL" id="KAK6526389.1"/>
    </source>
</evidence>
<dbReference type="EMBL" id="JAVHJO010000016">
    <property type="protein sequence ID" value="KAK6526389.1"/>
    <property type="molecule type" value="Genomic_DNA"/>
</dbReference>
<organism evidence="2 3">
    <name type="scientific">Orbilia ellipsospora</name>
    <dbReference type="NCBI Taxonomy" id="2528407"/>
    <lineage>
        <taxon>Eukaryota</taxon>
        <taxon>Fungi</taxon>
        <taxon>Dikarya</taxon>
        <taxon>Ascomycota</taxon>
        <taxon>Pezizomycotina</taxon>
        <taxon>Orbiliomycetes</taxon>
        <taxon>Orbiliales</taxon>
        <taxon>Orbiliaceae</taxon>
        <taxon>Orbilia</taxon>
    </lineage>
</organism>
<reference evidence="2 3" key="1">
    <citation type="submission" date="2019-10" db="EMBL/GenBank/DDBJ databases">
        <authorList>
            <person name="Palmer J.M."/>
        </authorList>
    </citation>
    <scope>NUCLEOTIDE SEQUENCE [LARGE SCALE GENOMIC DNA]</scope>
    <source>
        <strain evidence="2 3">TWF694</strain>
    </source>
</reference>
<proteinExistence type="predicted"/>
<dbReference type="GO" id="GO:0016233">
    <property type="term" value="P:telomere capping"/>
    <property type="evidence" value="ECO:0007669"/>
    <property type="project" value="InterPro"/>
</dbReference>
<dbReference type="AlphaFoldDB" id="A0AAV9WUA9"/>
<dbReference type="Gene3D" id="2.40.50.140">
    <property type="entry name" value="Nucleic acid-binding proteins"/>
    <property type="match status" value="1"/>
</dbReference>